<proteinExistence type="predicted"/>
<evidence type="ECO:0000313" key="3">
    <source>
        <dbReference type="Proteomes" id="UP000053669"/>
    </source>
</evidence>
<evidence type="ECO:0000256" key="1">
    <source>
        <dbReference type="SAM" id="MobiDB-lite"/>
    </source>
</evidence>
<dbReference type="EMBL" id="LMWU01000085">
    <property type="protein sequence ID" value="KUN53996.1"/>
    <property type="molecule type" value="Genomic_DNA"/>
</dbReference>
<protein>
    <recommendedName>
        <fullName evidence="4">Competence protein CoiA</fullName>
    </recommendedName>
</protein>
<dbReference type="RefSeq" id="WP_059212056.1">
    <property type="nucleotide sequence ID" value="NZ_KQ948692.1"/>
</dbReference>
<comment type="caution">
    <text evidence="2">The sequence shown here is derived from an EMBL/GenBank/DDBJ whole genome shotgun (WGS) entry which is preliminary data.</text>
</comment>
<dbReference type="STRING" id="58343.AQJ46_50165"/>
<reference evidence="2 3" key="1">
    <citation type="submission" date="2015-10" db="EMBL/GenBank/DDBJ databases">
        <title>Draft genome sequence of Streptomyces canus DSM 40017, type strain for the species Streptomyces canus.</title>
        <authorList>
            <person name="Ruckert C."/>
            <person name="Winkler A."/>
            <person name="Kalinowski J."/>
            <person name="Kampfer P."/>
            <person name="Glaeser S."/>
        </authorList>
    </citation>
    <scope>NUCLEOTIDE SEQUENCE [LARGE SCALE GENOMIC DNA]</scope>
    <source>
        <strain evidence="2 3">DSM 40017</strain>
    </source>
</reference>
<sequence length="411" mass="45021">MRTAATASRRSSAVRHPAHAVPTALRRSRPRHGDIAVDTATRLLVDLRQAPDSVRDLPRGRASGRYSCLACGRALELCGPRDHTDFTARFRHTRHEIDRCPASPGQLARVRGAVADARALAERLIAAAPGVRIQVAVTATAEPEVMPVLALQLEAPSGAGVIHLPHGELSDEQADRILAVRDTARRQWVLFDRHDGAHYRAAGQVQVRTRRQDQRIDKITPTSGQRRLAQAQVAVAWRDDGTLLLPFGGHPITYPPRAGEDWSGSAASWQRDWKISQPRPADGAAWWGLLPLPLRALAAPALLGAAVTAMADLEAAQSGREAYRRGKARERYAQTQTWRAPARPQQLALPLPADTAVSPNRSISAADQARQVATQTPAAVAPAPDLELAAQESRPLPWQRWRRLLAWLRRH</sequence>
<dbReference type="AlphaFoldDB" id="A0A101RKA1"/>
<organism evidence="2 3">
    <name type="scientific">Streptomyces canus</name>
    <dbReference type="NCBI Taxonomy" id="58343"/>
    <lineage>
        <taxon>Bacteria</taxon>
        <taxon>Bacillati</taxon>
        <taxon>Actinomycetota</taxon>
        <taxon>Actinomycetes</taxon>
        <taxon>Kitasatosporales</taxon>
        <taxon>Streptomycetaceae</taxon>
        <taxon>Streptomyces</taxon>
        <taxon>Streptomyces aurantiacus group</taxon>
    </lineage>
</organism>
<gene>
    <name evidence="2" type="ORF">AQJ46_50165</name>
</gene>
<feature type="region of interest" description="Disordered" evidence="1">
    <location>
        <begin position="1"/>
        <end position="31"/>
    </location>
</feature>
<dbReference type="Proteomes" id="UP000053669">
    <property type="component" value="Unassembled WGS sequence"/>
</dbReference>
<evidence type="ECO:0008006" key="4">
    <source>
        <dbReference type="Google" id="ProtNLM"/>
    </source>
</evidence>
<accession>A0A101RKA1</accession>
<feature type="compositionally biased region" description="Low complexity" evidence="1">
    <location>
        <begin position="1"/>
        <end position="11"/>
    </location>
</feature>
<evidence type="ECO:0000313" key="2">
    <source>
        <dbReference type="EMBL" id="KUN53996.1"/>
    </source>
</evidence>
<name>A0A101RKA1_9ACTN</name>